<dbReference type="GO" id="GO:0003677">
    <property type="term" value="F:DNA binding"/>
    <property type="evidence" value="ECO:0007669"/>
    <property type="project" value="UniProtKB-KW"/>
</dbReference>
<keyword evidence="12" id="KW-1185">Reference proteome</keyword>
<evidence type="ECO:0000256" key="1">
    <source>
        <dbReference type="ARBA" id="ARBA00022722"/>
    </source>
</evidence>
<dbReference type="RefSeq" id="WP_041961436.1">
    <property type="nucleotide sequence ID" value="NZ_CP007726.1"/>
</dbReference>
<dbReference type="PATRIC" id="fig|546263.7.peg.1661"/>
<keyword evidence="2 10" id="KW-0479">Metal-binding</keyword>
<dbReference type="HAMAP" id="MF_01470">
    <property type="entry name" value="Cas1"/>
    <property type="match status" value="1"/>
</dbReference>
<reference evidence="11 12" key="2">
    <citation type="journal article" date="2015" name="PLoS Genet.">
        <title>Common Cell Shape Evolution of Two Nasopharyngeal Pathogens.</title>
        <authorList>
            <person name="Veyrier F.J."/>
            <person name="Biais N."/>
            <person name="Morales P."/>
            <person name="Belkacem N."/>
            <person name="Guilhen C."/>
            <person name="Ranjeva S."/>
            <person name="Sismeiro O."/>
            <person name="Pehau-Arnaudet G."/>
            <person name="Rocha E.P."/>
            <person name="Werts C."/>
            <person name="Taha M.K."/>
            <person name="Boneca I.G."/>
        </authorList>
    </citation>
    <scope>NUCLEOTIDE SEQUENCE [LARGE SCALE GENOMIC DNA]</scope>
    <source>
        <strain evidence="11 12">ATCC 29315</strain>
    </source>
</reference>
<dbReference type="GO" id="GO:0043571">
    <property type="term" value="P:maintenance of CRISPR repeat elements"/>
    <property type="evidence" value="ECO:0007669"/>
    <property type="project" value="UniProtKB-UniRule"/>
</dbReference>
<keyword evidence="3 10" id="KW-0255">Endonuclease</keyword>
<organism evidence="11 12">
    <name type="scientific">Neisseria elongata subsp. glycolytica ATCC 29315</name>
    <dbReference type="NCBI Taxonomy" id="546263"/>
    <lineage>
        <taxon>Bacteria</taxon>
        <taxon>Pseudomonadati</taxon>
        <taxon>Pseudomonadota</taxon>
        <taxon>Betaproteobacteria</taxon>
        <taxon>Neisseriales</taxon>
        <taxon>Neisseriaceae</taxon>
        <taxon>Neisseria</taxon>
    </lineage>
</organism>
<evidence type="ECO:0000313" key="12">
    <source>
        <dbReference type="Proteomes" id="UP000031392"/>
    </source>
</evidence>
<comment type="similarity">
    <text evidence="10">Belongs to the CRISPR-associated endonuclease Cas1 family.</text>
</comment>
<dbReference type="CDD" id="cd09721">
    <property type="entry name" value="Cas1_I-C"/>
    <property type="match status" value="1"/>
</dbReference>
<dbReference type="EMBL" id="CP007726">
    <property type="protein sequence ID" value="AJE18795.1"/>
    <property type="molecule type" value="Genomic_DNA"/>
</dbReference>
<evidence type="ECO:0000256" key="9">
    <source>
        <dbReference type="ARBA" id="ARBA00038592"/>
    </source>
</evidence>
<gene>
    <name evidence="10" type="primary">cas1</name>
    <name evidence="11" type="ORF">NELON_07745</name>
</gene>
<evidence type="ECO:0000256" key="3">
    <source>
        <dbReference type="ARBA" id="ARBA00022759"/>
    </source>
</evidence>
<evidence type="ECO:0000256" key="6">
    <source>
        <dbReference type="ARBA" id="ARBA00023118"/>
    </source>
</evidence>
<evidence type="ECO:0000256" key="8">
    <source>
        <dbReference type="ARBA" id="ARBA00023211"/>
    </source>
</evidence>
<dbReference type="Gene3D" id="3.100.10.20">
    <property type="entry name" value="CRISPR-associated endonuclease Cas1, N-terminal domain"/>
    <property type="match status" value="1"/>
</dbReference>
<dbReference type="InterPro" id="IPR042211">
    <property type="entry name" value="CRISPR-assoc_Cas1_N"/>
</dbReference>
<sequence length="337" mass="37721">MRKLQNTLYITTQGSYLHKERETLVVEQGRKKVAQLPVHSIGHIFCFGNVLVSPFLLGFCGENNVNLAFFTENGRYLGRLQGRQSGNVLLRRAQYRVSEQNPVPIARNIIAAKIQASKRVLQRQIRNYGENAAIQSAVDSLNISLRQLKSAAELDVVRGIEGDAAARYFGVFGQLLSEKSGFTFDGRNRRPPRDRVNALLSFVYSILGKDISGALQGVGLDPQVGFLHADRPGRDSLAQDILEEFRAWWADRLVLSLINRGQIKPQDFVAEASGAVSLKADARKLLFQALQAKKQEKIVHPFLGEEVEIGLLPYIQSMLLARHLRGDLAEYPPFLMR</sequence>
<keyword evidence="7 10" id="KW-0238">DNA-binding</keyword>
<name>A0A0B5CQD3_NEIEG</name>
<evidence type="ECO:0000256" key="7">
    <source>
        <dbReference type="ARBA" id="ARBA00023125"/>
    </source>
</evidence>
<comment type="function">
    <text evidence="10">CRISPR (clustered regularly interspaced short palindromic repeat), is an adaptive immune system that provides protection against mobile genetic elements (viruses, transposable elements and conjugative plasmids). CRISPR clusters contain spacers, sequences complementary to antecedent mobile elements, and target invading nucleic acids. CRISPR clusters are transcribed and processed into CRISPR RNA (crRNA). Acts as a dsDNA endonuclease. Involved in the integration of spacer DNA into the CRISPR cassette.</text>
</comment>
<dbReference type="KEGG" id="nel:NELON_07745"/>
<protein>
    <recommendedName>
        <fullName evidence="10">CRISPR-associated endonuclease Cas1</fullName>
        <ecNumber evidence="10">3.1.-.-</ecNumber>
    </recommendedName>
</protein>
<dbReference type="InterPro" id="IPR002729">
    <property type="entry name" value="CRISPR-assoc_Cas1"/>
</dbReference>
<dbReference type="NCBIfam" id="TIGR00287">
    <property type="entry name" value="cas1"/>
    <property type="match status" value="1"/>
</dbReference>
<dbReference type="HOGENOM" id="CLU_052779_1_0_4"/>
<comment type="subunit">
    <text evidence="9 10">Homodimer, forms a heterotetramer with a Cas2 homodimer.</text>
</comment>
<dbReference type="AlphaFoldDB" id="A0A0B5CQD3"/>
<proteinExistence type="inferred from homology"/>
<keyword evidence="4 10" id="KW-0378">Hydrolase</keyword>
<dbReference type="PANTHER" id="PTHR34353:SF2">
    <property type="entry name" value="CRISPR-ASSOCIATED ENDONUCLEASE CAS1 1"/>
    <property type="match status" value="1"/>
</dbReference>
<evidence type="ECO:0000256" key="4">
    <source>
        <dbReference type="ARBA" id="ARBA00022801"/>
    </source>
</evidence>
<feature type="binding site" evidence="10">
    <location>
        <position position="243"/>
    </location>
    <ligand>
        <name>Mn(2+)</name>
        <dbReference type="ChEBI" id="CHEBI:29035"/>
    </ligand>
</feature>
<keyword evidence="5 10" id="KW-0460">Magnesium</keyword>
<dbReference type="NCBIfam" id="TIGR03640">
    <property type="entry name" value="cas1_DVULG"/>
    <property type="match status" value="1"/>
</dbReference>
<dbReference type="InterPro" id="IPR019856">
    <property type="entry name" value="CRISPR-assoc_Cas1_DVULG"/>
</dbReference>
<keyword evidence="1 10" id="KW-0540">Nuclease</keyword>
<dbReference type="InterPro" id="IPR050646">
    <property type="entry name" value="Cas1"/>
</dbReference>
<evidence type="ECO:0000256" key="10">
    <source>
        <dbReference type="HAMAP-Rule" id="MF_01470"/>
    </source>
</evidence>
<dbReference type="GO" id="GO:0046872">
    <property type="term" value="F:metal ion binding"/>
    <property type="evidence" value="ECO:0007669"/>
    <property type="project" value="UniProtKB-UniRule"/>
</dbReference>
<dbReference type="PANTHER" id="PTHR34353">
    <property type="entry name" value="CRISPR-ASSOCIATED ENDONUCLEASE CAS1 1"/>
    <property type="match status" value="1"/>
</dbReference>
<keyword evidence="8 10" id="KW-0464">Manganese</keyword>
<keyword evidence="6 10" id="KW-0051">Antiviral defense</keyword>
<dbReference type="Proteomes" id="UP000031392">
    <property type="component" value="Chromosome"/>
</dbReference>
<dbReference type="GO" id="GO:0051607">
    <property type="term" value="P:defense response to virus"/>
    <property type="evidence" value="ECO:0007669"/>
    <property type="project" value="UniProtKB-UniRule"/>
</dbReference>
<feature type="binding site" evidence="10">
    <location>
        <position position="228"/>
    </location>
    <ligand>
        <name>Mn(2+)</name>
        <dbReference type="ChEBI" id="CHEBI:29035"/>
    </ligand>
</feature>
<dbReference type="Gene3D" id="1.20.120.920">
    <property type="entry name" value="CRISPR-associated endonuclease Cas1, C-terminal domain"/>
    <property type="match status" value="1"/>
</dbReference>
<evidence type="ECO:0000313" key="11">
    <source>
        <dbReference type="EMBL" id="AJE18795.1"/>
    </source>
</evidence>
<dbReference type="EC" id="3.1.-.-" evidence="10"/>
<evidence type="ECO:0000256" key="5">
    <source>
        <dbReference type="ARBA" id="ARBA00022842"/>
    </source>
</evidence>
<comment type="cofactor">
    <cofactor evidence="10">
        <name>Mg(2+)</name>
        <dbReference type="ChEBI" id="CHEBI:18420"/>
    </cofactor>
    <cofactor evidence="10">
        <name>Mn(2+)</name>
        <dbReference type="ChEBI" id="CHEBI:29035"/>
    </cofactor>
</comment>
<reference evidence="12" key="1">
    <citation type="submission" date="2014-05" db="EMBL/GenBank/DDBJ databases">
        <title>Complete Genome sequence of Neisseria elongata subsp. glycolytica.</title>
        <authorList>
            <person name="Veyrier F.J."/>
            <person name="Taha M.-K."/>
        </authorList>
    </citation>
    <scope>NUCLEOTIDE SEQUENCE [LARGE SCALE GENOMIC DNA]</scope>
    <source>
        <strain evidence="12">ATCC 29315</strain>
    </source>
</reference>
<dbReference type="GO" id="GO:0004520">
    <property type="term" value="F:DNA endonuclease activity"/>
    <property type="evidence" value="ECO:0007669"/>
    <property type="project" value="InterPro"/>
</dbReference>
<dbReference type="InterPro" id="IPR042206">
    <property type="entry name" value="CRISPR-assoc_Cas1_C"/>
</dbReference>
<evidence type="ECO:0000256" key="2">
    <source>
        <dbReference type="ARBA" id="ARBA00022723"/>
    </source>
</evidence>
<dbReference type="Pfam" id="PF01867">
    <property type="entry name" value="Cas_Cas1"/>
    <property type="match status" value="1"/>
</dbReference>
<dbReference type="GO" id="GO:0016787">
    <property type="term" value="F:hydrolase activity"/>
    <property type="evidence" value="ECO:0007669"/>
    <property type="project" value="UniProtKB-KW"/>
</dbReference>
<accession>A0A0B5CQD3</accession>
<feature type="binding site" evidence="10">
    <location>
        <position position="161"/>
    </location>
    <ligand>
        <name>Mn(2+)</name>
        <dbReference type="ChEBI" id="CHEBI:29035"/>
    </ligand>
</feature>